<feature type="compositionally biased region" description="Polar residues" evidence="1">
    <location>
        <begin position="104"/>
        <end position="122"/>
    </location>
</feature>
<evidence type="ECO:0000256" key="1">
    <source>
        <dbReference type="SAM" id="MobiDB-lite"/>
    </source>
</evidence>
<protein>
    <submittedName>
        <fullName evidence="2">Uncharacterized protein</fullName>
    </submittedName>
</protein>
<evidence type="ECO:0000313" key="3">
    <source>
        <dbReference type="Proteomes" id="UP000275078"/>
    </source>
</evidence>
<keyword evidence="3" id="KW-1185">Reference proteome</keyword>
<dbReference type="EMBL" id="ML119664">
    <property type="protein sequence ID" value="RPA83417.1"/>
    <property type="molecule type" value="Genomic_DNA"/>
</dbReference>
<evidence type="ECO:0000313" key="2">
    <source>
        <dbReference type="EMBL" id="RPA83417.1"/>
    </source>
</evidence>
<feature type="compositionally biased region" description="Basic and acidic residues" evidence="1">
    <location>
        <begin position="49"/>
        <end position="60"/>
    </location>
</feature>
<feature type="compositionally biased region" description="Low complexity" evidence="1">
    <location>
        <begin position="64"/>
        <end position="76"/>
    </location>
</feature>
<accession>A0A3N4ID77</accession>
<reference evidence="2 3" key="1">
    <citation type="journal article" date="2018" name="Nat. Ecol. Evol.">
        <title>Pezizomycetes genomes reveal the molecular basis of ectomycorrhizal truffle lifestyle.</title>
        <authorList>
            <person name="Murat C."/>
            <person name="Payen T."/>
            <person name="Noel B."/>
            <person name="Kuo A."/>
            <person name="Morin E."/>
            <person name="Chen J."/>
            <person name="Kohler A."/>
            <person name="Krizsan K."/>
            <person name="Balestrini R."/>
            <person name="Da Silva C."/>
            <person name="Montanini B."/>
            <person name="Hainaut M."/>
            <person name="Levati E."/>
            <person name="Barry K.W."/>
            <person name="Belfiori B."/>
            <person name="Cichocki N."/>
            <person name="Clum A."/>
            <person name="Dockter R.B."/>
            <person name="Fauchery L."/>
            <person name="Guy J."/>
            <person name="Iotti M."/>
            <person name="Le Tacon F."/>
            <person name="Lindquist E.A."/>
            <person name="Lipzen A."/>
            <person name="Malagnac F."/>
            <person name="Mello A."/>
            <person name="Molinier V."/>
            <person name="Miyauchi S."/>
            <person name="Poulain J."/>
            <person name="Riccioni C."/>
            <person name="Rubini A."/>
            <person name="Sitrit Y."/>
            <person name="Splivallo R."/>
            <person name="Traeger S."/>
            <person name="Wang M."/>
            <person name="Zifcakova L."/>
            <person name="Wipf D."/>
            <person name="Zambonelli A."/>
            <person name="Paolocci F."/>
            <person name="Nowrousian M."/>
            <person name="Ottonello S."/>
            <person name="Baldrian P."/>
            <person name="Spatafora J.W."/>
            <person name="Henrissat B."/>
            <person name="Nagy L.G."/>
            <person name="Aury J.M."/>
            <person name="Wincker P."/>
            <person name="Grigoriev I.V."/>
            <person name="Bonfante P."/>
            <person name="Martin F.M."/>
        </authorList>
    </citation>
    <scope>NUCLEOTIDE SEQUENCE [LARGE SCALE GENOMIC DNA]</scope>
    <source>
        <strain evidence="2 3">RN42</strain>
    </source>
</reference>
<proteinExistence type="predicted"/>
<feature type="region of interest" description="Disordered" evidence="1">
    <location>
        <begin position="1"/>
        <end position="140"/>
    </location>
</feature>
<name>A0A3N4ID77_ASCIM</name>
<dbReference type="AlphaFoldDB" id="A0A3N4ID77"/>
<organism evidence="2 3">
    <name type="scientific">Ascobolus immersus RN42</name>
    <dbReference type="NCBI Taxonomy" id="1160509"/>
    <lineage>
        <taxon>Eukaryota</taxon>
        <taxon>Fungi</taxon>
        <taxon>Dikarya</taxon>
        <taxon>Ascomycota</taxon>
        <taxon>Pezizomycotina</taxon>
        <taxon>Pezizomycetes</taxon>
        <taxon>Pezizales</taxon>
        <taxon>Ascobolaceae</taxon>
        <taxon>Ascobolus</taxon>
    </lineage>
</organism>
<sequence>MYSTPYVSPRIGTSGYIRTPSPPPIPSRDETRAGRQSATSQRSGRSHRSRFEKIRERIEQEATSQRSSPASKRSSPVGLEGLVRGQHVRAESASTVRSPVGSPLSFNSPLGSPVGSPTQAQAQMGVGKRGTFGVGEPMSPVTREARLQFYRGGGQ</sequence>
<gene>
    <name evidence="2" type="ORF">BJ508DRAFT_324455</name>
</gene>
<dbReference type="Proteomes" id="UP000275078">
    <property type="component" value="Unassembled WGS sequence"/>
</dbReference>
<feature type="compositionally biased region" description="Polar residues" evidence="1">
    <location>
        <begin position="34"/>
        <end position="43"/>
    </location>
</feature>